<dbReference type="EMBL" id="BMVO01000005">
    <property type="protein sequence ID" value="GHA98940.1"/>
    <property type="molecule type" value="Genomic_DNA"/>
</dbReference>
<accession>A0ABQ3DIK8</accession>
<reference evidence="3" key="1">
    <citation type="journal article" date="2019" name="Int. J. Syst. Evol. Microbiol.">
        <title>The Global Catalogue of Microorganisms (GCM) 10K type strain sequencing project: providing services to taxonomists for standard genome sequencing and annotation.</title>
        <authorList>
            <consortium name="The Broad Institute Genomics Platform"/>
            <consortium name="The Broad Institute Genome Sequencing Center for Infectious Disease"/>
            <person name="Wu L."/>
            <person name="Ma J."/>
        </authorList>
    </citation>
    <scope>NUCLEOTIDE SEQUENCE [LARGE SCALE GENOMIC DNA]</scope>
    <source>
        <strain evidence="3">JCM 4737</strain>
    </source>
</reference>
<proteinExistence type="predicted"/>
<protein>
    <submittedName>
        <fullName evidence="2">Uncharacterized protein</fullName>
    </submittedName>
</protein>
<sequence length="82" mass="8274">MTRASSARAGSRLRQKGGAAGRAPAGRLGRGSTGADTGEGGIGGRVSMRAKLSGSAVRIETGHTEPGPCRRNDAARKWLDGA</sequence>
<organism evidence="2 3">
    <name type="scientific">Streptomyces chryseus</name>
    <dbReference type="NCBI Taxonomy" id="68186"/>
    <lineage>
        <taxon>Bacteria</taxon>
        <taxon>Bacillati</taxon>
        <taxon>Actinomycetota</taxon>
        <taxon>Actinomycetes</taxon>
        <taxon>Kitasatosporales</taxon>
        <taxon>Streptomycetaceae</taxon>
        <taxon>Streptomyces</taxon>
    </lineage>
</organism>
<feature type="compositionally biased region" description="Basic and acidic residues" evidence="1">
    <location>
        <begin position="60"/>
        <end position="82"/>
    </location>
</feature>
<feature type="compositionally biased region" description="Low complexity" evidence="1">
    <location>
        <begin position="1"/>
        <end position="12"/>
    </location>
</feature>
<evidence type="ECO:0000313" key="2">
    <source>
        <dbReference type="EMBL" id="GHA98940.1"/>
    </source>
</evidence>
<feature type="region of interest" description="Disordered" evidence="1">
    <location>
        <begin position="1"/>
        <end position="82"/>
    </location>
</feature>
<gene>
    <name evidence="2" type="ORF">GCM10010346_22110</name>
</gene>
<feature type="compositionally biased region" description="Gly residues" evidence="1">
    <location>
        <begin position="28"/>
        <end position="44"/>
    </location>
</feature>
<dbReference type="Proteomes" id="UP000599437">
    <property type="component" value="Unassembled WGS sequence"/>
</dbReference>
<comment type="caution">
    <text evidence="2">The sequence shown here is derived from an EMBL/GenBank/DDBJ whole genome shotgun (WGS) entry which is preliminary data.</text>
</comment>
<name>A0ABQ3DIK8_9ACTN</name>
<evidence type="ECO:0000313" key="3">
    <source>
        <dbReference type="Proteomes" id="UP000599437"/>
    </source>
</evidence>
<evidence type="ECO:0000256" key="1">
    <source>
        <dbReference type="SAM" id="MobiDB-lite"/>
    </source>
</evidence>
<keyword evidence="3" id="KW-1185">Reference proteome</keyword>